<sequence>MFVYPKKYDVIVVGAGHAGVEAALAAARMGCQTLLLTINADTIGQMSCNPAIGGLAKGHLTREIDALGGEMGKATDMTGLQFRMLNTKKGPAVWAPRAQCDKKAYQFRLKWVCEREPNLDVKQGQTIKLVHQNGQVTGVETSLEVQYLSATVVITTGTFLRGLMHIGQNQQSGGRAGESAAMNLSASLKEVGLELGRLKTGTPPRLLRRSIDFTKTAEQSGDEPIPFFTYWKDDLFHVEHSGVNPRDIGHSAGKYPPGSILDRLNGQLHCYITYTTDATAKIIRENIHKSPMYSGVIEGVGPRYCPSIEDKIVKFPEKERQQIFLEPEGIATDEIYVNGFSTCLPYEVQVQMVQTIIGCENAEILRPAYAVEYDFAFPTQLYPSLETKVCSHLFLAGQINGTSGYEEAGAQGLMAGINAARKVQGKEPIILRRDQAYIGVLIDDLVTKGTIEPYRMFTSRAEYRLILRQDNADLRLSETGHQIGLLPERNYIKFKAKREAIAAEIDRLEKTRQGTDLLAQLLRRPQVTYQDLPGKRTDLSEDVIQQVEIAIKYEGYIDRQELEVEKFKTLEDKQIPTAFDYDTVHSLRTEARQKLKKIRPATLGQASRISGVSPSDIGILMVWLKRGVPAVTPAATSATDGNCSSEPEGCC</sequence>
<dbReference type="PRINTS" id="PR00411">
    <property type="entry name" value="PNDRDTASEI"/>
</dbReference>
<keyword evidence="6 12" id="KW-0285">Flavoprotein</keyword>
<evidence type="ECO:0000256" key="2">
    <source>
        <dbReference type="ARBA" id="ARBA00003717"/>
    </source>
</evidence>
<dbReference type="Gene3D" id="1.10.10.1800">
    <property type="entry name" value="tRNA uridine 5-carboxymethylaminomethyl modification enzyme MnmG/GidA"/>
    <property type="match status" value="1"/>
</dbReference>
<dbReference type="Proteomes" id="UP000003688">
    <property type="component" value="Unassembled WGS sequence"/>
</dbReference>
<dbReference type="InterPro" id="IPR047001">
    <property type="entry name" value="MnmG_C_subdom"/>
</dbReference>
<evidence type="ECO:0000256" key="10">
    <source>
        <dbReference type="ARBA" id="ARBA00025948"/>
    </source>
</evidence>
<dbReference type="InterPro" id="IPR020595">
    <property type="entry name" value="MnmG-rel_CS"/>
</dbReference>
<dbReference type="EMBL" id="ABOX02000008">
    <property type="protein sequence ID" value="EEF61722.1"/>
    <property type="molecule type" value="Genomic_DNA"/>
</dbReference>
<evidence type="ECO:0000256" key="9">
    <source>
        <dbReference type="ARBA" id="ARBA00023027"/>
    </source>
</evidence>
<dbReference type="OrthoDB" id="9815560at2"/>
<evidence type="ECO:0000256" key="5">
    <source>
        <dbReference type="ARBA" id="ARBA00022490"/>
    </source>
</evidence>
<dbReference type="InterPro" id="IPR040131">
    <property type="entry name" value="MnmG_N"/>
</dbReference>
<comment type="cofactor">
    <cofactor evidence="1 12">
        <name>FAD</name>
        <dbReference type="ChEBI" id="CHEBI:57692"/>
    </cofactor>
</comment>
<evidence type="ECO:0000256" key="1">
    <source>
        <dbReference type="ARBA" id="ARBA00001974"/>
    </source>
</evidence>
<dbReference type="AlphaFoldDB" id="B9XEK8"/>
<evidence type="ECO:0000256" key="12">
    <source>
        <dbReference type="HAMAP-Rule" id="MF_00129"/>
    </source>
</evidence>
<dbReference type="Gene3D" id="1.10.150.570">
    <property type="entry name" value="GidA associated domain, C-terminal subdomain"/>
    <property type="match status" value="1"/>
</dbReference>
<dbReference type="FunFam" id="3.50.50.60:FF:000002">
    <property type="entry name" value="tRNA uridine 5-carboxymethylaminomethyl modification enzyme MnmG"/>
    <property type="match status" value="1"/>
</dbReference>
<keyword evidence="7 12" id="KW-0819">tRNA processing</keyword>
<keyword evidence="15" id="KW-1185">Reference proteome</keyword>
<dbReference type="Pfam" id="PF01134">
    <property type="entry name" value="GIDA"/>
    <property type="match status" value="2"/>
</dbReference>
<evidence type="ECO:0000256" key="6">
    <source>
        <dbReference type="ARBA" id="ARBA00022630"/>
    </source>
</evidence>
<name>B9XEK8_PEDPL</name>
<feature type="binding site" evidence="12">
    <location>
        <begin position="301"/>
        <end position="315"/>
    </location>
    <ligand>
        <name>NAD(+)</name>
        <dbReference type="ChEBI" id="CHEBI:57540"/>
    </ligand>
</feature>
<dbReference type="PROSITE" id="PS01280">
    <property type="entry name" value="GIDA_1"/>
    <property type="match status" value="1"/>
</dbReference>
<dbReference type="Pfam" id="PF13932">
    <property type="entry name" value="SAM_GIDA_C"/>
    <property type="match status" value="1"/>
</dbReference>
<protein>
    <recommendedName>
        <fullName evidence="4 12">tRNA uridine 5-carboxymethylaminomethyl modification enzyme MnmG</fullName>
    </recommendedName>
    <alternativeName>
        <fullName evidence="11 12">Glucose-inhibited division protein A</fullName>
    </alternativeName>
</protein>
<organism evidence="14 15">
    <name type="scientific">Pedosphaera parvula (strain Ellin514)</name>
    <dbReference type="NCBI Taxonomy" id="320771"/>
    <lineage>
        <taxon>Bacteria</taxon>
        <taxon>Pseudomonadati</taxon>
        <taxon>Verrucomicrobiota</taxon>
        <taxon>Pedosphaerae</taxon>
        <taxon>Pedosphaerales</taxon>
        <taxon>Pedosphaeraceae</taxon>
        <taxon>Pedosphaera</taxon>
    </lineage>
</organism>
<dbReference type="GO" id="GO:0030488">
    <property type="term" value="P:tRNA methylation"/>
    <property type="evidence" value="ECO:0007669"/>
    <property type="project" value="TreeGrafter"/>
</dbReference>
<comment type="caution">
    <text evidence="14">The sequence shown here is derived from an EMBL/GenBank/DDBJ whole genome shotgun (WGS) entry which is preliminary data.</text>
</comment>
<comment type="subunit">
    <text evidence="10 12">Homodimer. Heterotetramer of two MnmE and two MnmG subunits.</text>
</comment>
<accession>B9XEK8</accession>
<dbReference type="Gene3D" id="3.50.50.60">
    <property type="entry name" value="FAD/NAD(P)-binding domain"/>
    <property type="match status" value="2"/>
</dbReference>
<dbReference type="InterPro" id="IPR036188">
    <property type="entry name" value="FAD/NAD-bd_sf"/>
</dbReference>
<feature type="binding site" evidence="12">
    <location>
        <begin position="14"/>
        <end position="19"/>
    </location>
    <ligand>
        <name>FAD</name>
        <dbReference type="ChEBI" id="CHEBI:57692"/>
    </ligand>
</feature>
<dbReference type="FunFam" id="3.50.50.60:FF:000010">
    <property type="entry name" value="tRNA uridine 5-carboxymethylaminomethyl modification enzyme MnmG"/>
    <property type="match status" value="1"/>
</dbReference>
<evidence type="ECO:0000259" key="13">
    <source>
        <dbReference type="SMART" id="SM01228"/>
    </source>
</evidence>
<dbReference type="STRING" id="320771.Cflav_PD4762"/>
<evidence type="ECO:0000313" key="14">
    <source>
        <dbReference type="EMBL" id="EEF61722.1"/>
    </source>
</evidence>
<dbReference type="RefSeq" id="WP_007414256.1">
    <property type="nucleotide sequence ID" value="NZ_ABOX02000008.1"/>
</dbReference>
<dbReference type="GO" id="GO:0002098">
    <property type="term" value="P:tRNA wobble uridine modification"/>
    <property type="evidence" value="ECO:0007669"/>
    <property type="project" value="InterPro"/>
</dbReference>
<evidence type="ECO:0000313" key="15">
    <source>
        <dbReference type="Proteomes" id="UP000003688"/>
    </source>
</evidence>
<dbReference type="InterPro" id="IPR049312">
    <property type="entry name" value="GIDA_C_N"/>
</dbReference>
<dbReference type="SUPFAM" id="SSF51905">
    <property type="entry name" value="FAD/NAD(P)-binding domain"/>
    <property type="match status" value="1"/>
</dbReference>
<dbReference type="InterPro" id="IPR002218">
    <property type="entry name" value="MnmG-rel"/>
</dbReference>
<evidence type="ECO:0000256" key="8">
    <source>
        <dbReference type="ARBA" id="ARBA00022827"/>
    </source>
</evidence>
<evidence type="ECO:0000256" key="7">
    <source>
        <dbReference type="ARBA" id="ARBA00022694"/>
    </source>
</evidence>
<dbReference type="PANTHER" id="PTHR11806">
    <property type="entry name" value="GLUCOSE INHIBITED DIVISION PROTEIN A"/>
    <property type="match status" value="1"/>
</dbReference>
<evidence type="ECO:0000256" key="4">
    <source>
        <dbReference type="ARBA" id="ARBA00020461"/>
    </source>
</evidence>
<gene>
    <name evidence="12" type="primary">mnmG</name>
    <name evidence="12" type="synonym">gidA</name>
    <name evidence="14" type="ORF">Cflav_PD4762</name>
</gene>
<dbReference type="HAMAP" id="MF_00129">
    <property type="entry name" value="MnmG_GidA"/>
    <property type="match status" value="1"/>
</dbReference>
<comment type="function">
    <text evidence="2 12">NAD-binding protein involved in the addition of a carboxymethylaminomethyl (cmnm) group at the wobble position (U34) of certain tRNAs, forming tRNA-cmnm(5)s(2)U34.</text>
</comment>
<comment type="similarity">
    <text evidence="3 12">Belongs to the MnmG family.</text>
</comment>
<feature type="domain" description="tRNA uridine 5-carboxymethylaminomethyl modification enzyme C-terminal subdomain" evidence="13">
    <location>
        <begin position="551"/>
        <end position="622"/>
    </location>
</feature>
<evidence type="ECO:0000256" key="3">
    <source>
        <dbReference type="ARBA" id="ARBA00007653"/>
    </source>
</evidence>
<dbReference type="PROSITE" id="PS01281">
    <property type="entry name" value="GIDA_2"/>
    <property type="match status" value="1"/>
</dbReference>
<dbReference type="InterPro" id="IPR026904">
    <property type="entry name" value="MnmG_C"/>
</dbReference>
<dbReference type="InterPro" id="IPR044920">
    <property type="entry name" value="MnmG_C_subdom_sf"/>
</dbReference>
<dbReference type="FunFam" id="1.10.150.570:FF:000001">
    <property type="entry name" value="tRNA uridine 5-carboxymethylaminomethyl modification enzyme MnmG"/>
    <property type="match status" value="1"/>
</dbReference>
<keyword evidence="8 12" id="KW-0274">FAD</keyword>
<keyword evidence="5 12" id="KW-0963">Cytoplasm</keyword>
<proteinExistence type="inferred from homology"/>
<evidence type="ECO:0000256" key="11">
    <source>
        <dbReference type="ARBA" id="ARBA00031800"/>
    </source>
</evidence>
<comment type="caution">
    <text evidence="12">Lacks conserved residue(s) required for the propagation of feature annotation.</text>
</comment>
<dbReference type="InterPro" id="IPR004416">
    <property type="entry name" value="MnmG"/>
</dbReference>
<dbReference type="PRINTS" id="PR00368">
    <property type="entry name" value="FADPNR"/>
</dbReference>
<comment type="subcellular location">
    <subcellularLocation>
        <location evidence="12">Cytoplasm</location>
    </subcellularLocation>
</comment>
<dbReference type="Pfam" id="PF21680">
    <property type="entry name" value="GIDA_C_1st"/>
    <property type="match status" value="1"/>
</dbReference>
<keyword evidence="9 12" id="KW-0520">NAD</keyword>
<dbReference type="SMART" id="SM01228">
    <property type="entry name" value="GIDA_assoc_3"/>
    <property type="match status" value="1"/>
</dbReference>
<dbReference type="PANTHER" id="PTHR11806:SF0">
    <property type="entry name" value="PROTEIN MTO1 HOMOLOG, MITOCHONDRIAL"/>
    <property type="match status" value="1"/>
</dbReference>
<dbReference type="GO" id="GO:0050660">
    <property type="term" value="F:flavin adenine dinucleotide binding"/>
    <property type="evidence" value="ECO:0007669"/>
    <property type="project" value="UniProtKB-UniRule"/>
</dbReference>
<reference evidence="14 15" key="1">
    <citation type="journal article" date="2011" name="J. Bacteriol.">
        <title>Genome sequence of 'Pedosphaera parvula' Ellin514, an aerobic Verrucomicrobial isolate from pasture soil.</title>
        <authorList>
            <person name="Kant R."/>
            <person name="van Passel M.W."/>
            <person name="Sangwan P."/>
            <person name="Palva A."/>
            <person name="Lucas S."/>
            <person name="Copeland A."/>
            <person name="Lapidus A."/>
            <person name="Glavina Del Rio T."/>
            <person name="Dalin E."/>
            <person name="Tice H."/>
            <person name="Bruce D."/>
            <person name="Goodwin L."/>
            <person name="Pitluck S."/>
            <person name="Chertkov O."/>
            <person name="Larimer F.W."/>
            <person name="Land M.L."/>
            <person name="Hauser L."/>
            <person name="Brettin T.S."/>
            <person name="Detter J.C."/>
            <person name="Han S."/>
            <person name="de Vos W.M."/>
            <person name="Janssen P.H."/>
            <person name="Smidt H."/>
        </authorList>
    </citation>
    <scope>NUCLEOTIDE SEQUENCE [LARGE SCALE GENOMIC DNA]</scope>
    <source>
        <strain evidence="14 15">Ellin514</strain>
    </source>
</reference>
<dbReference type="GO" id="GO:0005829">
    <property type="term" value="C:cytosol"/>
    <property type="evidence" value="ECO:0007669"/>
    <property type="project" value="TreeGrafter"/>
</dbReference>